<evidence type="ECO:0000313" key="4">
    <source>
        <dbReference type="Proteomes" id="UP000248423"/>
    </source>
</evidence>
<reference evidence="3 4" key="1">
    <citation type="submission" date="2018-02" db="EMBL/GenBank/DDBJ databases">
        <title>The genomes of Aspergillus section Nigri reveals drivers in fungal speciation.</title>
        <authorList>
            <consortium name="DOE Joint Genome Institute"/>
            <person name="Vesth T.C."/>
            <person name="Nybo J."/>
            <person name="Theobald S."/>
            <person name="Brandl J."/>
            <person name="Frisvad J.C."/>
            <person name="Nielsen K.F."/>
            <person name="Lyhne E.K."/>
            <person name="Kogle M.E."/>
            <person name="Kuo A."/>
            <person name="Riley R."/>
            <person name="Clum A."/>
            <person name="Nolan M."/>
            <person name="Lipzen A."/>
            <person name="Salamov A."/>
            <person name="Henrissat B."/>
            <person name="Wiebenga A."/>
            <person name="De vries R.P."/>
            <person name="Grigoriev I.V."/>
            <person name="Mortensen U.H."/>
            <person name="Andersen M.R."/>
            <person name="Baker S.E."/>
        </authorList>
    </citation>
    <scope>NUCLEOTIDE SEQUENCE [LARGE SCALE GENOMIC DNA]</scope>
    <source>
        <strain evidence="3 4">CBS 121057</strain>
    </source>
</reference>
<name>A0A319EBR8_ASPSB</name>
<gene>
    <name evidence="3" type="ORF">BO78DRAFT_396234</name>
</gene>
<organism evidence="3 4">
    <name type="scientific">Aspergillus sclerotiicarbonarius (strain CBS 121057 / IBT 28362)</name>
    <dbReference type="NCBI Taxonomy" id="1448318"/>
    <lineage>
        <taxon>Eukaryota</taxon>
        <taxon>Fungi</taxon>
        <taxon>Dikarya</taxon>
        <taxon>Ascomycota</taxon>
        <taxon>Pezizomycotina</taxon>
        <taxon>Eurotiomycetes</taxon>
        <taxon>Eurotiomycetidae</taxon>
        <taxon>Eurotiales</taxon>
        <taxon>Aspergillaceae</taxon>
        <taxon>Aspergillus</taxon>
        <taxon>Aspergillus subgen. Circumdati</taxon>
    </lineage>
</organism>
<proteinExistence type="predicted"/>
<evidence type="ECO:0000259" key="2">
    <source>
        <dbReference type="Pfam" id="PF12898"/>
    </source>
</evidence>
<dbReference type="VEuPathDB" id="FungiDB:BO78DRAFT_396234"/>
<dbReference type="EMBL" id="KZ826340">
    <property type="protein sequence ID" value="PYI07612.1"/>
    <property type="molecule type" value="Genomic_DNA"/>
</dbReference>
<dbReference type="InterPro" id="IPR024630">
    <property type="entry name" value="Stc1"/>
</dbReference>
<evidence type="ECO:0000256" key="1">
    <source>
        <dbReference type="SAM" id="MobiDB-lite"/>
    </source>
</evidence>
<dbReference type="AlphaFoldDB" id="A0A319EBR8"/>
<feature type="compositionally biased region" description="Acidic residues" evidence="1">
    <location>
        <begin position="298"/>
        <end position="311"/>
    </location>
</feature>
<dbReference type="STRING" id="1448318.A0A319EBR8"/>
<dbReference type="Proteomes" id="UP000248423">
    <property type="component" value="Unassembled WGS sequence"/>
</dbReference>
<keyword evidence="4" id="KW-1185">Reference proteome</keyword>
<evidence type="ECO:0000313" key="3">
    <source>
        <dbReference type="EMBL" id="PYI07612.1"/>
    </source>
</evidence>
<feature type="region of interest" description="Disordered" evidence="1">
    <location>
        <begin position="277"/>
        <end position="311"/>
    </location>
</feature>
<feature type="region of interest" description="Disordered" evidence="1">
    <location>
        <begin position="136"/>
        <end position="259"/>
    </location>
</feature>
<sequence length="311" mass="33600">MSSRKLGSGPSAYSGGYSQSIKRQIDSVVLPEKIKCGTCKKFRFIHAFSNRQLETLRNAVVVQGARATTSGHARCLTCTGGSLAELKCSTCDQVKAVDEFAKNQRQARDSARCLNCVQKHSETEPLVDETKMIADGESTTASSATSQIGDSSVAGSKKRIQGSEARSVGSGYDNDEDEDDEDDESIGGGVFVDKEPTDENSSRHGKEKAFIGYDPEGKAHRLSVRTEAPDPPEEAGSIHSGWAAWGVNSRPSGKEPSDVIRAMPKKEPKFAKIRGYKFEKGEGPNMSIPEPTGQTIPSDDEEDDNELDSFL</sequence>
<feature type="compositionally biased region" description="Acidic residues" evidence="1">
    <location>
        <begin position="173"/>
        <end position="185"/>
    </location>
</feature>
<feature type="compositionally biased region" description="Polar residues" evidence="1">
    <location>
        <begin position="137"/>
        <end position="154"/>
    </location>
</feature>
<dbReference type="OrthoDB" id="3514033at2759"/>
<feature type="compositionally biased region" description="Basic and acidic residues" evidence="1">
    <location>
        <begin position="192"/>
        <end position="219"/>
    </location>
</feature>
<dbReference type="Pfam" id="PF12898">
    <property type="entry name" value="Stc1"/>
    <property type="match status" value="1"/>
</dbReference>
<protein>
    <recommendedName>
        <fullName evidence="2">Stc1 domain-containing protein</fullName>
    </recommendedName>
</protein>
<feature type="domain" description="Stc1" evidence="2">
    <location>
        <begin position="35"/>
        <end position="118"/>
    </location>
</feature>
<accession>A0A319EBR8</accession>